<evidence type="ECO:0000313" key="1">
    <source>
        <dbReference type="EMBL" id="KAE9345483.1"/>
    </source>
</evidence>
<organism evidence="1 2">
    <name type="scientific">Phytophthora fragariae</name>
    <dbReference type="NCBI Taxonomy" id="53985"/>
    <lineage>
        <taxon>Eukaryota</taxon>
        <taxon>Sar</taxon>
        <taxon>Stramenopiles</taxon>
        <taxon>Oomycota</taxon>
        <taxon>Peronosporomycetes</taxon>
        <taxon>Peronosporales</taxon>
        <taxon>Peronosporaceae</taxon>
        <taxon>Phytophthora</taxon>
    </lineage>
</organism>
<sequence>MIRWRHLANSKVTATKAASLSWLLLQSLSQTIKHYILRIINLTLRSNWHIFYRHLRKDPNNKKI</sequence>
<proteinExistence type="predicted"/>
<dbReference type="AlphaFoldDB" id="A0A6G0RZP9"/>
<protein>
    <submittedName>
        <fullName evidence="1">Uncharacterized protein</fullName>
    </submittedName>
</protein>
<accession>A0A6G0RZP9</accession>
<dbReference type="EMBL" id="QXFY01000400">
    <property type="protein sequence ID" value="KAE9345483.1"/>
    <property type="molecule type" value="Genomic_DNA"/>
</dbReference>
<gene>
    <name evidence="1" type="ORF">PF008_g8732</name>
</gene>
<comment type="caution">
    <text evidence="1">The sequence shown here is derived from an EMBL/GenBank/DDBJ whole genome shotgun (WGS) entry which is preliminary data.</text>
</comment>
<reference evidence="1 2" key="1">
    <citation type="submission" date="2018-09" db="EMBL/GenBank/DDBJ databases">
        <title>Genomic investigation of the strawberry pathogen Phytophthora fragariae indicates pathogenicity is determined by transcriptional variation in three key races.</title>
        <authorList>
            <person name="Adams T.M."/>
            <person name="Armitage A.D."/>
            <person name="Sobczyk M.K."/>
            <person name="Bates H.J."/>
            <person name="Dunwell J.M."/>
            <person name="Nellist C.F."/>
            <person name="Harrison R.J."/>
        </authorList>
    </citation>
    <scope>NUCLEOTIDE SEQUENCE [LARGE SCALE GENOMIC DNA]</scope>
    <source>
        <strain evidence="1 2">NOV-77</strain>
    </source>
</reference>
<dbReference type="Proteomes" id="UP000486351">
    <property type="component" value="Unassembled WGS sequence"/>
</dbReference>
<evidence type="ECO:0000313" key="2">
    <source>
        <dbReference type="Proteomes" id="UP000486351"/>
    </source>
</evidence>
<name>A0A6G0RZP9_9STRA</name>